<comment type="similarity">
    <text evidence="3 18">Belongs to the glycosyl hydrolase 47 family.</text>
</comment>
<dbReference type="InterPro" id="IPR001382">
    <property type="entry name" value="Glyco_hydro_47"/>
</dbReference>
<feature type="active site" evidence="15">
    <location>
        <position position="394"/>
    </location>
</feature>
<evidence type="ECO:0000256" key="5">
    <source>
        <dbReference type="ARBA" id="ARBA00022801"/>
    </source>
</evidence>
<evidence type="ECO:0000256" key="7">
    <source>
        <dbReference type="ARBA" id="ARBA00022968"/>
    </source>
</evidence>
<keyword evidence="22" id="KW-1185">Reference proteome</keyword>
<evidence type="ECO:0000256" key="4">
    <source>
        <dbReference type="ARBA" id="ARBA00022692"/>
    </source>
</evidence>
<dbReference type="GO" id="GO:0004571">
    <property type="term" value="F:mannosyl-oligosaccharide 1,2-alpha-mannosidase activity"/>
    <property type="evidence" value="ECO:0007669"/>
    <property type="project" value="UniProtKB-EC"/>
</dbReference>
<evidence type="ECO:0000256" key="2">
    <source>
        <dbReference type="ARBA" id="ARBA00004922"/>
    </source>
</evidence>
<keyword evidence="6 16" id="KW-0106">Calcium</keyword>
<sequence length="626" mass="71189">MVFRLRLGIGARRRERCTLLFVVVIFLVIFVGGIIYLPGGEGADSSGEGGFVRKIQRIFNSKNPNPIKPPKKHPAVPETDGMHDPPRDHHAEIETQANLEQKFGHQKDPDLSDEQHQRIKEEIAREKAAFIKEQKQKEIEIENERKQQLLKITAAPHHQGVETGGEPKDAQAKTRRDFVRKMMKTAWDGYQNHAMGHNELKPLAKRGHSAGIFGSSRMGATVVDALDTLYIMGLKDEFKVARDWVAQHLSFNVNTQVSVFEMNIRFVGGLLSAFALTKDEVFKIKAKELADKLLPAFKTPTGVPWALVNLNSGYGFNYNWASGGSSILAEFGSLHLEWSYLTQITGENVYLEKVNKIRKVMHDTPKSDGLYPNYFNPKTGSWGQKHVSLGALGDSFYEYLIKGWIMSGETDHLAKDMYFDAMRAIDKHLIRKSRGGFTYAGVYNYGSVESKMEHLACFSGGMFGLGSKHAPSDLQERHMELGKEIARTCRESYRNSATHIGPESFRFEGPHEAKALRQNEKYYILRPEVVETYFVMWRLTHDQKYRDWAWDAAQAIEKHCHVGVGFSGIRDVYQVPPSHDDVQQSFFLAETLKYLYLIFSDDDLMRLDEWVFNTEAHPLPVSGKNR</sequence>
<protein>
    <recommendedName>
        <fullName evidence="18">alpha-1,2-Mannosidase</fullName>
        <ecNumber evidence="18">3.2.1.-</ecNumber>
    </recommendedName>
</protein>
<dbReference type="EnsemblMetazoa" id="CLYHEMT015304.1">
    <property type="protein sequence ID" value="CLYHEMP015304.1"/>
    <property type="gene ID" value="CLYHEMG015304"/>
</dbReference>
<evidence type="ECO:0000256" key="14">
    <source>
        <dbReference type="ARBA" id="ARBA00060399"/>
    </source>
</evidence>
<evidence type="ECO:0000313" key="22">
    <source>
        <dbReference type="Proteomes" id="UP000594262"/>
    </source>
</evidence>
<feature type="region of interest" description="Disordered" evidence="19">
    <location>
        <begin position="60"/>
        <end position="89"/>
    </location>
</feature>
<keyword evidence="20" id="KW-1133">Transmembrane helix</keyword>
<keyword evidence="7" id="KW-0735">Signal-anchor</keyword>
<feature type="disulfide bond" evidence="17">
    <location>
        <begin position="457"/>
        <end position="489"/>
    </location>
</feature>
<keyword evidence="5 18" id="KW-0378">Hydrolase</keyword>
<evidence type="ECO:0000256" key="18">
    <source>
        <dbReference type="RuleBase" id="RU361193"/>
    </source>
</evidence>
<evidence type="ECO:0000256" key="13">
    <source>
        <dbReference type="ARBA" id="ARBA00054774"/>
    </source>
</evidence>
<dbReference type="Gene3D" id="1.50.10.10">
    <property type="match status" value="1"/>
</dbReference>
<dbReference type="PANTHER" id="PTHR11742:SF6">
    <property type="entry name" value="MANNOSYL-OLIGOSACCHARIDE ALPHA-1,2-MANNOSIDASE IA-RELATED"/>
    <property type="match status" value="1"/>
</dbReference>
<feature type="active site" description="Proton donor" evidence="15">
    <location>
        <position position="261"/>
    </location>
</feature>
<dbReference type="GO" id="GO:0005783">
    <property type="term" value="C:endoplasmic reticulum"/>
    <property type="evidence" value="ECO:0007669"/>
    <property type="project" value="TreeGrafter"/>
</dbReference>
<evidence type="ECO:0000256" key="11">
    <source>
        <dbReference type="ARBA" id="ARBA00047669"/>
    </source>
</evidence>
<evidence type="ECO:0000256" key="17">
    <source>
        <dbReference type="PIRSR" id="PIRSR601382-3"/>
    </source>
</evidence>
<dbReference type="AlphaFoldDB" id="A0A7M5WZ81"/>
<evidence type="ECO:0000256" key="6">
    <source>
        <dbReference type="ARBA" id="ARBA00022837"/>
    </source>
</evidence>
<accession>A0A7M5WZ81</accession>
<proteinExistence type="inferred from homology"/>
<dbReference type="EC" id="3.2.1.-" evidence="18"/>
<dbReference type="FunFam" id="1.50.10.10:FF:000002">
    <property type="entry name" value="alpha-1,2-Mannosidase"/>
    <property type="match status" value="1"/>
</dbReference>
<dbReference type="InterPro" id="IPR036026">
    <property type="entry name" value="Seven-hairpin_glycosidases"/>
</dbReference>
<reference evidence="21" key="1">
    <citation type="submission" date="2021-01" db="UniProtKB">
        <authorList>
            <consortium name="EnsemblMetazoa"/>
        </authorList>
    </citation>
    <scope>IDENTIFICATION</scope>
</reference>
<comment type="catalytic activity">
    <reaction evidence="11">
        <text>N(4)-(alpha-D-Man-(1-&gt;2)-alpha-D-Man-(1-&gt;2)-alpha-D-Man-(1-&gt;3)-[alpha-D-Man-(1-&gt;3)-[alpha-D-Man-(1-&gt;2)-alpha-D-Man-(1-&gt;6)]-alpha-D-Man-(1-&gt;6)]-beta-D-Man-(1-&gt;4)-beta-D-GlcNAc-(1-&gt;4)-beta-D-GlcNAc)-L-asparaginyl-[protein] (N-glucan mannose isomer 8A1,2,3B1,3) + 3 H2O = N(4)-(alpha-D-Man-(1-&gt;3)-[alpha-D-Man-(1-&gt;3)-[alpha-D-Man-(1-&gt;6)]-alpha-D-Man-(1-&gt;6)]-beta-D-Man-(1-&gt;4)-beta-D-GlcNAc-(1-&gt;4)-beta-D-GlcNAc)-L-asparaginyl-[protein] (N-glucan mannose isomer 5A1,2) + 3 beta-D-mannose</text>
        <dbReference type="Rhea" id="RHEA:56028"/>
        <dbReference type="Rhea" id="RHEA-COMP:14358"/>
        <dbReference type="Rhea" id="RHEA-COMP:14367"/>
        <dbReference type="ChEBI" id="CHEBI:15377"/>
        <dbReference type="ChEBI" id="CHEBI:28563"/>
        <dbReference type="ChEBI" id="CHEBI:59087"/>
        <dbReference type="ChEBI" id="CHEBI:60628"/>
        <dbReference type="EC" id="3.2.1.113"/>
    </reaction>
</comment>
<keyword evidence="9 17" id="KW-1015">Disulfide bond</keyword>
<evidence type="ECO:0000313" key="21">
    <source>
        <dbReference type="EnsemblMetazoa" id="CLYHEMP015304.1"/>
    </source>
</evidence>
<evidence type="ECO:0000256" key="12">
    <source>
        <dbReference type="ARBA" id="ARBA00048605"/>
    </source>
</evidence>
<dbReference type="PRINTS" id="PR00747">
    <property type="entry name" value="GLYHDRLASE47"/>
</dbReference>
<evidence type="ECO:0000256" key="20">
    <source>
        <dbReference type="SAM" id="Phobius"/>
    </source>
</evidence>
<comment type="function">
    <text evidence="13">Involved in the maturation of Asn-linked oligosaccharides. Progressively trim alpha-1,2-linked mannose residues from Man(9)GlcNAc(2) to produce Man(5)GlcNAc(2).</text>
</comment>
<feature type="transmembrane region" description="Helical" evidence="20">
    <location>
        <begin position="20"/>
        <end position="39"/>
    </location>
</feature>
<organism evidence="21 22">
    <name type="scientific">Clytia hemisphaerica</name>
    <dbReference type="NCBI Taxonomy" id="252671"/>
    <lineage>
        <taxon>Eukaryota</taxon>
        <taxon>Metazoa</taxon>
        <taxon>Cnidaria</taxon>
        <taxon>Hydrozoa</taxon>
        <taxon>Hydroidolina</taxon>
        <taxon>Leptothecata</taxon>
        <taxon>Obeliida</taxon>
        <taxon>Clytiidae</taxon>
        <taxon>Clytia</taxon>
    </lineage>
</organism>
<feature type="active site" evidence="15">
    <location>
        <position position="528"/>
    </location>
</feature>
<name>A0A7M5WZ81_9CNID</name>
<dbReference type="SUPFAM" id="SSF48225">
    <property type="entry name" value="Seven-hairpin glycosidases"/>
    <property type="match status" value="1"/>
</dbReference>
<dbReference type="InterPro" id="IPR012341">
    <property type="entry name" value="6hp_glycosidase-like_sf"/>
</dbReference>
<feature type="active site" description="Proton donor" evidence="15">
    <location>
        <position position="503"/>
    </location>
</feature>
<evidence type="ECO:0000256" key="1">
    <source>
        <dbReference type="ARBA" id="ARBA00001913"/>
    </source>
</evidence>
<dbReference type="GO" id="GO:0005975">
    <property type="term" value="P:carbohydrate metabolic process"/>
    <property type="evidence" value="ECO:0007669"/>
    <property type="project" value="InterPro"/>
</dbReference>
<keyword evidence="16" id="KW-0479">Metal-binding</keyword>
<dbReference type="Proteomes" id="UP000594262">
    <property type="component" value="Unplaced"/>
</dbReference>
<evidence type="ECO:0000256" key="19">
    <source>
        <dbReference type="SAM" id="MobiDB-lite"/>
    </source>
</evidence>
<evidence type="ECO:0000256" key="16">
    <source>
        <dbReference type="PIRSR" id="PIRSR601382-2"/>
    </source>
</evidence>
<feature type="compositionally biased region" description="Basic and acidic residues" evidence="19">
    <location>
        <begin position="80"/>
        <end position="89"/>
    </location>
</feature>
<keyword evidence="4 20" id="KW-0812">Transmembrane</keyword>
<evidence type="ECO:0000256" key="10">
    <source>
        <dbReference type="ARBA" id="ARBA00023295"/>
    </source>
</evidence>
<dbReference type="GO" id="GO:0005509">
    <property type="term" value="F:calcium ion binding"/>
    <property type="evidence" value="ECO:0007669"/>
    <property type="project" value="InterPro"/>
</dbReference>
<feature type="binding site" evidence="16">
    <location>
        <position position="614"/>
    </location>
    <ligand>
        <name>Ca(2+)</name>
        <dbReference type="ChEBI" id="CHEBI:29108"/>
    </ligand>
</feature>
<keyword evidence="10 18" id="KW-0326">Glycosidase</keyword>
<evidence type="ECO:0000256" key="9">
    <source>
        <dbReference type="ARBA" id="ARBA00023157"/>
    </source>
</evidence>
<evidence type="ECO:0000256" key="3">
    <source>
        <dbReference type="ARBA" id="ARBA00007658"/>
    </source>
</evidence>
<comment type="pathway">
    <text evidence="2">Protein modification; protein glycosylation.</text>
</comment>
<dbReference type="PANTHER" id="PTHR11742">
    <property type="entry name" value="MANNOSYL-OLIGOSACCHARIDE ALPHA-1,2-MANNOSIDASE-RELATED"/>
    <property type="match status" value="1"/>
</dbReference>
<evidence type="ECO:0000256" key="8">
    <source>
        <dbReference type="ARBA" id="ARBA00023136"/>
    </source>
</evidence>
<comment type="subcellular location">
    <subcellularLocation>
        <location evidence="14">Endomembrane system</location>
        <topology evidence="14">Single-pass type II membrane protein</topology>
    </subcellularLocation>
</comment>
<evidence type="ECO:0000256" key="15">
    <source>
        <dbReference type="PIRSR" id="PIRSR601382-1"/>
    </source>
</evidence>
<dbReference type="OrthoDB" id="8118055at2759"/>
<keyword evidence="8 20" id="KW-0472">Membrane</keyword>
<comment type="catalytic activity">
    <reaction evidence="12">
        <text>N(4)-(alpha-D-Man-(1-&gt;2)-alpha-D-Man-(1-&gt;2)-alpha-D-Man-(1-&gt;3)-[alpha-D-Man-(1-&gt;2)-alpha-D-Man-(1-&gt;3)-[alpha-D-Man-(1-&gt;2)-alpha-D-Man-(1-&gt;6)]-alpha-D-Man-(1-&gt;6)]-beta-D-Man-(1-&gt;4)-beta-D-GlcNAc-(1-&gt;4)-beta-D-GlcNAc)-L-asparaginyl-[protein] (N-glucan mannose isomer 9A1,2,3B1,2,3) + 4 H2O = N(4)-(alpha-D-Man-(1-&gt;3)-[alpha-D-Man-(1-&gt;3)-[alpha-D-Man-(1-&gt;6)]-alpha-D-Man-(1-&gt;6)]-beta-D-Man-(1-&gt;4)-beta-D-GlcNAc-(1-&gt;4)-beta-D-GlcNAc)-L-asparaginyl-[protein] (N-glucan mannose isomer 5A1,2) + 4 beta-D-mannose</text>
        <dbReference type="Rhea" id="RHEA:56008"/>
        <dbReference type="Rhea" id="RHEA-COMP:14356"/>
        <dbReference type="Rhea" id="RHEA-COMP:14367"/>
        <dbReference type="ChEBI" id="CHEBI:15377"/>
        <dbReference type="ChEBI" id="CHEBI:28563"/>
        <dbReference type="ChEBI" id="CHEBI:59087"/>
        <dbReference type="ChEBI" id="CHEBI:139493"/>
        <dbReference type="EC" id="3.2.1.113"/>
    </reaction>
</comment>
<dbReference type="GO" id="GO:0000139">
    <property type="term" value="C:Golgi membrane"/>
    <property type="evidence" value="ECO:0007669"/>
    <property type="project" value="TreeGrafter"/>
</dbReference>
<dbReference type="InterPro" id="IPR050749">
    <property type="entry name" value="Glycosyl_Hydrolase_47"/>
</dbReference>
<dbReference type="Pfam" id="PF01532">
    <property type="entry name" value="Glyco_hydro_47"/>
    <property type="match status" value="1"/>
</dbReference>
<dbReference type="GeneID" id="136806407"/>
<comment type="cofactor">
    <cofactor evidence="1 16">
        <name>Ca(2+)</name>
        <dbReference type="ChEBI" id="CHEBI:29108"/>
    </cofactor>
</comment>
<dbReference type="RefSeq" id="XP_066919073.1">
    <property type="nucleotide sequence ID" value="XM_067062972.1"/>
</dbReference>